<feature type="region of interest" description="Disordered" evidence="3">
    <location>
        <begin position="241"/>
        <end position="315"/>
    </location>
</feature>
<organism evidence="5 6">
    <name type="scientific">Uncinocarpus reesii (strain UAMH 1704)</name>
    <dbReference type="NCBI Taxonomy" id="336963"/>
    <lineage>
        <taxon>Eukaryota</taxon>
        <taxon>Fungi</taxon>
        <taxon>Dikarya</taxon>
        <taxon>Ascomycota</taxon>
        <taxon>Pezizomycotina</taxon>
        <taxon>Eurotiomycetes</taxon>
        <taxon>Eurotiomycetidae</taxon>
        <taxon>Onygenales</taxon>
        <taxon>Onygenaceae</taxon>
        <taxon>Uncinocarpus</taxon>
    </lineage>
</organism>
<dbReference type="FunCoup" id="C4JIQ9">
    <property type="interactions" value="402"/>
</dbReference>
<gene>
    <name evidence="5" type="ORF">UREG_02920</name>
</gene>
<reference evidence="6" key="1">
    <citation type="journal article" date="2009" name="Genome Res.">
        <title>Comparative genomic analyses of the human fungal pathogens Coccidioides and their relatives.</title>
        <authorList>
            <person name="Sharpton T.J."/>
            <person name="Stajich J.E."/>
            <person name="Rounsley S.D."/>
            <person name="Gardner M.J."/>
            <person name="Wortman J.R."/>
            <person name="Jordar V.S."/>
            <person name="Maiti R."/>
            <person name="Kodira C.D."/>
            <person name="Neafsey D.E."/>
            <person name="Zeng Q."/>
            <person name="Hung C.-Y."/>
            <person name="McMahan C."/>
            <person name="Muszewska A."/>
            <person name="Grynberg M."/>
            <person name="Mandel M.A."/>
            <person name="Kellner E.M."/>
            <person name="Barker B.M."/>
            <person name="Galgiani J.N."/>
            <person name="Orbach M.J."/>
            <person name="Kirkland T.N."/>
            <person name="Cole G.T."/>
            <person name="Henn M.R."/>
            <person name="Birren B.W."/>
            <person name="Taylor J.W."/>
        </authorList>
    </citation>
    <scope>NUCLEOTIDE SEQUENCE [LARGE SCALE GENOMIC DNA]</scope>
    <source>
        <strain evidence="6">UAMH 1704</strain>
    </source>
</reference>
<dbReference type="InterPro" id="IPR027124">
    <property type="entry name" value="Swc5/CFDP1/2"/>
</dbReference>
<dbReference type="InParanoid" id="C4JIQ9"/>
<evidence type="ECO:0000259" key="4">
    <source>
        <dbReference type="PROSITE" id="PS51279"/>
    </source>
</evidence>
<dbReference type="GeneID" id="8443536"/>
<sequence>MAPALPADAAPPETNLQTLDDDEQYNSEEDSDFDVNAPAEINDGDESASEAEVDNPPRKRRKLTPSPDGEHDGDEYVLDGALDSGDEATIRKAKEKKERRQRKGKKAADNEIEDDFEAGSEDDEGGGGGGFVRTRAMKMKMQEERKPLAKIDGATVDVDAVWAQMNAPDFGAQATNSKNEEQPTAADADKVMLEGDKRPSPRPGEETITIKRTYKFAGDIITEEKVVPKDSAEAKVYLASIEEAKPKESPMDDDQESEQAPTTDRRPLQRPLRRFSRFDPNPPDMYKRSWVKTAQTSATAGDKQALPGVTPTVTGPKLNTVMKSKLDWAAYVDKAGIKDELDVHSRAKEGYMGRMEFLGRVEANREEERRVARQKG</sequence>
<feature type="region of interest" description="Disordered" evidence="3">
    <location>
        <begin position="171"/>
        <end position="209"/>
    </location>
</feature>
<accession>C4JIQ9</accession>
<feature type="region of interest" description="Disordered" evidence="3">
    <location>
        <begin position="1"/>
        <end position="132"/>
    </location>
</feature>
<feature type="compositionally biased region" description="Low complexity" evidence="3">
    <location>
        <begin position="1"/>
        <end position="12"/>
    </location>
</feature>
<dbReference type="GO" id="GO:0000812">
    <property type="term" value="C:Swr1 complex"/>
    <property type="evidence" value="ECO:0007669"/>
    <property type="project" value="TreeGrafter"/>
</dbReference>
<feature type="compositionally biased region" description="Acidic residues" evidence="3">
    <location>
        <begin position="42"/>
        <end position="53"/>
    </location>
</feature>
<dbReference type="RefSeq" id="XP_002543404.1">
    <property type="nucleotide sequence ID" value="XM_002543358.1"/>
</dbReference>
<evidence type="ECO:0000256" key="3">
    <source>
        <dbReference type="SAM" id="MobiDB-lite"/>
    </source>
</evidence>
<dbReference type="VEuPathDB" id="FungiDB:UREG_02920"/>
<evidence type="ECO:0000313" key="5">
    <source>
        <dbReference type="EMBL" id="EEP78071.1"/>
    </source>
</evidence>
<name>C4JIQ9_UNCRE</name>
<comment type="similarity">
    <text evidence="1">Belongs to the SWC5 family.</text>
</comment>
<dbReference type="eggNOG" id="KOG4776">
    <property type="taxonomic scope" value="Eukaryota"/>
</dbReference>
<evidence type="ECO:0000256" key="2">
    <source>
        <dbReference type="ARBA" id="ARBA00019138"/>
    </source>
</evidence>
<feature type="domain" description="BCNT-C" evidence="4">
    <location>
        <begin position="300"/>
        <end position="376"/>
    </location>
</feature>
<dbReference type="PROSITE" id="PS51279">
    <property type="entry name" value="BCNT_C"/>
    <property type="match status" value="1"/>
</dbReference>
<feature type="compositionally biased region" description="Basic and acidic residues" evidence="3">
    <location>
        <begin position="88"/>
        <end position="98"/>
    </location>
</feature>
<dbReference type="Pfam" id="PF07572">
    <property type="entry name" value="BCNT"/>
    <property type="match status" value="1"/>
</dbReference>
<proteinExistence type="inferred from homology"/>
<dbReference type="KEGG" id="ure:UREG_02920"/>
<dbReference type="PANTHER" id="PTHR48407">
    <property type="entry name" value="CRANIOFACIAL DEVELOPMENT PROTEIN 1"/>
    <property type="match status" value="1"/>
</dbReference>
<evidence type="ECO:0000256" key="1">
    <source>
        <dbReference type="ARBA" id="ARBA00010465"/>
    </source>
</evidence>
<evidence type="ECO:0000313" key="6">
    <source>
        <dbReference type="Proteomes" id="UP000002058"/>
    </source>
</evidence>
<dbReference type="OrthoDB" id="445677at2759"/>
<dbReference type="HOGENOM" id="CLU_062474_0_0_1"/>
<dbReference type="OMA" id="LDWAAYV"/>
<dbReference type="InterPro" id="IPR011421">
    <property type="entry name" value="BCNT-C"/>
</dbReference>
<feature type="compositionally biased region" description="Acidic residues" evidence="3">
    <location>
        <begin position="19"/>
        <end position="33"/>
    </location>
</feature>
<protein>
    <recommendedName>
        <fullName evidence="2">SWR1-complex protein 5</fullName>
    </recommendedName>
</protein>
<dbReference type="EMBL" id="CH476615">
    <property type="protein sequence ID" value="EEP78071.1"/>
    <property type="molecule type" value="Genomic_DNA"/>
</dbReference>
<dbReference type="STRING" id="336963.C4JIQ9"/>
<dbReference type="AlphaFoldDB" id="C4JIQ9"/>
<feature type="compositionally biased region" description="Acidic residues" evidence="3">
    <location>
        <begin position="110"/>
        <end position="125"/>
    </location>
</feature>
<feature type="compositionally biased region" description="Basic and acidic residues" evidence="3">
    <location>
        <begin position="187"/>
        <end position="209"/>
    </location>
</feature>
<dbReference type="Proteomes" id="UP000002058">
    <property type="component" value="Unassembled WGS sequence"/>
</dbReference>
<dbReference type="PANTHER" id="PTHR48407:SF1">
    <property type="entry name" value="CRANIOFACIAL DEVELOPMENT PROTEIN 1"/>
    <property type="match status" value="1"/>
</dbReference>
<keyword evidence="6" id="KW-1185">Reference proteome</keyword>